<dbReference type="InterPro" id="IPR029058">
    <property type="entry name" value="AB_hydrolase_fold"/>
</dbReference>
<sequence length="428" mass="43307">MTTQGVRSHRAGGPRRPAARDRRPADQASRWRTALRVAALVLLGLVALGLVVAAVTAVAPATELLGAGASPIVVVVYGPLLALVGVVACVEAWVLLRVLRWAPATVRRVTTAVAAVTTVATLVLLGAVGAVLTATLANGGSVDVGRALALSGPPAGAGPDERPVYGAGPDGALLHLAVTRPRGATGPAPVLVWVHGGGWTTGSELDRAADLRRFADAGWLAVSVEYTLATPGRPTWDVAAPQVACALSRVAERAAADGGDPRRIVLAGDSAGGQLAVTVGERAASGTQPSACASPLGVPVPRAIATLYPAVDLADTWTNGRGGQRPALTYTGGTPDQVPDRYRAVAGASALAPGGPPVLAIVPARDRLVPPGGTARFVETANGSGVEAVRVTVPFADHAFDVGPDGSLGHQAAFSVLERWATERINIP</sequence>
<dbReference type="InterPro" id="IPR033140">
    <property type="entry name" value="Lipase_GDXG_put_SER_AS"/>
</dbReference>
<dbReference type="Proteomes" id="UP001500928">
    <property type="component" value="Unassembled WGS sequence"/>
</dbReference>
<reference evidence="8" key="1">
    <citation type="journal article" date="2019" name="Int. J. Syst. Evol. Microbiol.">
        <title>The Global Catalogue of Microorganisms (GCM) 10K type strain sequencing project: providing services to taxonomists for standard genome sequencing and annotation.</title>
        <authorList>
            <consortium name="The Broad Institute Genomics Platform"/>
            <consortium name="The Broad Institute Genome Sequencing Center for Infectious Disease"/>
            <person name="Wu L."/>
            <person name="Ma J."/>
        </authorList>
    </citation>
    <scope>NUCLEOTIDE SEQUENCE [LARGE SCALE GENOMIC DNA]</scope>
    <source>
        <strain evidence="8">JCM 17979</strain>
    </source>
</reference>
<dbReference type="RefSeq" id="WP_345410925.1">
    <property type="nucleotide sequence ID" value="NZ_BAABHO010000003.1"/>
</dbReference>
<keyword evidence="5" id="KW-0472">Membrane</keyword>
<dbReference type="PROSITE" id="PS01174">
    <property type="entry name" value="LIPASE_GDXG_SER"/>
    <property type="match status" value="1"/>
</dbReference>
<dbReference type="PANTHER" id="PTHR48081">
    <property type="entry name" value="AB HYDROLASE SUPERFAMILY PROTEIN C4A8.06C"/>
    <property type="match status" value="1"/>
</dbReference>
<keyword evidence="5" id="KW-1133">Transmembrane helix</keyword>
<feature type="transmembrane region" description="Helical" evidence="5">
    <location>
        <begin position="37"/>
        <end position="59"/>
    </location>
</feature>
<protein>
    <recommendedName>
        <fullName evidence="6">BD-FAE-like domain-containing protein</fullName>
    </recommendedName>
</protein>
<comment type="caution">
    <text evidence="7">The sequence shown here is derived from an EMBL/GenBank/DDBJ whole genome shotgun (WGS) entry which is preliminary data.</text>
</comment>
<feature type="domain" description="BD-FAE-like" evidence="6">
    <location>
        <begin position="178"/>
        <end position="374"/>
    </location>
</feature>
<gene>
    <name evidence="7" type="ORF">GCM10023200_06170</name>
</gene>
<feature type="transmembrane region" description="Helical" evidence="5">
    <location>
        <begin position="108"/>
        <end position="132"/>
    </location>
</feature>
<accession>A0ABP9A863</accession>
<dbReference type="EMBL" id="BAABHO010000003">
    <property type="protein sequence ID" value="GAA4776247.1"/>
    <property type="molecule type" value="Genomic_DNA"/>
</dbReference>
<name>A0ABP9A863_9PSEU</name>
<dbReference type="Gene3D" id="3.40.50.1820">
    <property type="entry name" value="alpha/beta hydrolase"/>
    <property type="match status" value="1"/>
</dbReference>
<evidence type="ECO:0000256" key="2">
    <source>
        <dbReference type="ARBA" id="ARBA00022801"/>
    </source>
</evidence>
<dbReference type="Pfam" id="PF20434">
    <property type="entry name" value="BD-FAE"/>
    <property type="match status" value="1"/>
</dbReference>
<evidence type="ECO:0000256" key="4">
    <source>
        <dbReference type="SAM" id="MobiDB-lite"/>
    </source>
</evidence>
<dbReference type="InterPro" id="IPR049492">
    <property type="entry name" value="BD-FAE-like_dom"/>
</dbReference>
<evidence type="ECO:0000259" key="6">
    <source>
        <dbReference type="Pfam" id="PF20434"/>
    </source>
</evidence>
<evidence type="ECO:0000256" key="3">
    <source>
        <dbReference type="PROSITE-ProRule" id="PRU10038"/>
    </source>
</evidence>
<evidence type="ECO:0000313" key="8">
    <source>
        <dbReference type="Proteomes" id="UP001500928"/>
    </source>
</evidence>
<keyword evidence="8" id="KW-1185">Reference proteome</keyword>
<dbReference type="InterPro" id="IPR050300">
    <property type="entry name" value="GDXG_lipolytic_enzyme"/>
</dbReference>
<feature type="active site" evidence="3">
    <location>
        <position position="270"/>
    </location>
</feature>
<keyword evidence="5" id="KW-0812">Transmembrane</keyword>
<feature type="region of interest" description="Disordered" evidence="4">
    <location>
        <begin position="1"/>
        <end position="26"/>
    </location>
</feature>
<feature type="transmembrane region" description="Helical" evidence="5">
    <location>
        <begin position="71"/>
        <end position="96"/>
    </location>
</feature>
<evidence type="ECO:0000313" key="7">
    <source>
        <dbReference type="EMBL" id="GAA4776247.1"/>
    </source>
</evidence>
<dbReference type="SUPFAM" id="SSF53474">
    <property type="entry name" value="alpha/beta-Hydrolases"/>
    <property type="match status" value="1"/>
</dbReference>
<evidence type="ECO:0000256" key="5">
    <source>
        <dbReference type="SAM" id="Phobius"/>
    </source>
</evidence>
<organism evidence="7 8">
    <name type="scientific">Actinomycetospora chlora</name>
    <dbReference type="NCBI Taxonomy" id="663608"/>
    <lineage>
        <taxon>Bacteria</taxon>
        <taxon>Bacillati</taxon>
        <taxon>Actinomycetota</taxon>
        <taxon>Actinomycetes</taxon>
        <taxon>Pseudonocardiales</taxon>
        <taxon>Pseudonocardiaceae</taxon>
        <taxon>Actinomycetospora</taxon>
    </lineage>
</organism>
<proteinExistence type="inferred from homology"/>
<keyword evidence="2" id="KW-0378">Hydrolase</keyword>
<evidence type="ECO:0000256" key="1">
    <source>
        <dbReference type="ARBA" id="ARBA00010515"/>
    </source>
</evidence>
<comment type="similarity">
    <text evidence="1">Belongs to the 'GDXG' lipolytic enzyme family.</text>
</comment>